<dbReference type="InterPro" id="IPR001279">
    <property type="entry name" value="Metallo-B-lactamas"/>
</dbReference>
<organism evidence="2 3">
    <name type="scientific">Halobacillus salinarum</name>
    <dbReference type="NCBI Taxonomy" id="2932257"/>
    <lineage>
        <taxon>Bacteria</taxon>
        <taxon>Bacillati</taxon>
        <taxon>Bacillota</taxon>
        <taxon>Bacilli</taxon>
        <taxon>Bacillales</taxon>
        <taxon>Bacillaceae</taxon>
        <taxon>Halobacillus</taxon>
    </lineage>
</organism>
<dbReference type="InterPro" id="IPR036866">
    <property type="entry name" value="RibonucZ/Hydroxyglut_hydro"/>
</dbReference>
<dbReference type="Pfam" id="PF00753">
    <property type="entry name" value="Lactamase_B"/>
    <property type="match status" value="1"/>
</dbReference>
<dbReference type="InterPro" id="IPR050855">
    <property type="entry name" value="NDM-1-like"/>
</dbReference>
<name>A0ABY4EDT1_9BACI</name>
<dbReference type="PANTHER" id="PTHR42951">
    <property type="entry name" value="METALLO-BETA-LACTAMASE DOMAIN-CONTAINING"/>
    <property type="match status" value="1"/>
</dbReference>
<dbReference type="SMART" id="SM00849">
    <property type="entry name" value="Lactamase_B"/>
    <property type="match status" value="1"/>
</dbReference>
<keyword evidence="3" id="KW-1185">Reference proteome</keyword>
<dbReference type="Proteomes" id="UP000831787">
    <property type="component" value="Chromosome"/>
</dbReference>
<gene>
    <name evidence="2" type="ORF">MUN89_11530</name>
</gene>
<dbReference type="EMBL" id="CP095073">
    <property type="protein sequence ID" value="UOQ42610.1"/>
    <property type="molecule type" value="Genomic_DNA"/>
</dbReference>
<evidence type="ECO:0000259" key="1">
    <source>
        <dbReference type="SMART" id="SM00849"/>
    </source>
</evidence>
<dbReference type="Gene3D" id="3.60.15.10">
    <property type="entry name" value="Ribonuclease Z/Hydroxyacylglutathione hydrolase-like"/>
    <property type="match status" value="1"/>
</dbReference>
<accession>A0ABY4EDT1</accession>
<dbReference type="PANTHER" id="PTHR42951:SF15">
    <property type="entry name" value="METALLO-BETA-LACTAMASE SUPERFAMILY PROTEIN"/>
    <property type="match status" value="1"/>
</dbReference>
<evidence type="ECO:0000313" key="2">
    <source>
        <dbReference type="EMBL" id="UOQ42610.1"/>
    </source>
</evidence>
<sequence length="222" mass="24467">MKIAKGIEMLTLDMHGIEIHPTLIWDDHEAILVDTGVPGQLKQIRAEMEKAGVPFEKLSTVVLTHQDLDHIGSLPEILEAAGKEVRVLAHELAKPYIEGKKHLIKADPHQMEKEKWDSLSEGQKNMYFNPPRAPITETLTDAQVLPDCGGIEVIFTPGHAPGHISLYVQKSKTLIAGDALMGSNGSLTKPSAQHTLDMNQALHSVKKVQEKEIDRIVCYHGG</sequence>
<reference evidence="2 3" key="1">
    <citation type="submission" date="2022-04" db="EMBL/GenBank/DDBJ databases">
        <title>Halobacillus sp. isolated from saltern.</title>
        <authorList>
            <person name="Won M."/>
            <person name="Lee C.-M."/>
            <person name="Woen H.-Y."/>
            <person name="Kwon S.-W."/>
        </authorList>
    </citation>
    <scope>NUCLEOTIDE SEQUENCE [LARGE SCALE GENOMIC DNA]</scope>
    <source>
        <strain evidence="2 3">SSBR10-3</strain>
    </source>
</reference>
<dbReference type="RefSeq" id="WP_244707858.1">
    <property type="nucleotide sequence ID" value="NZ_CP095073.1"/>
</dbReference>
<dbReference type="CDD" id="cd07721">
    <property type="entry name" value="yflN-like_MBL-fold"/>
    <property type="match status" value="1"/>
</dbReference>
<evidence type="ECO:0000313" key="3">
    <source>
        <dbReference type="Proteomes" id="UP000831787"/>
    </source>
</evidence>
<dbReference type="SUPFAM" id="SSF56281">
    <property type="entry name" value="Metallo-hydrolase/oxidoreductase"/>
    <property type="match status" value="1"/>
</dbReference>
<feature type="domain" description="Metallo-beta-lactamase" evidence="1">
    <location>
        <begin position="18"/>
        <end position="220"/>
    </location>
</feature>
<proteinExistence type="predicted"/>
<protein>
    <submittedName>
        <fullName evidence="2">MBL fold metallo-hydrolase</fullName>
    </submittedName>
</protein>